<evidence type="ECO:0000256" key="1">
    <source>
        <dbReference type="SAM" id="Coils"/>
    </source>
</evidence>
<dbReference type="EMBL" id="NCKW01020592">
    <property type="protein sequence ID" value="POM57648.1"/>
    <property type="molecule type" value="Genomic_DNA"/>
</dbReference>
<protein>
    <submittedName>
        <fullName evidence="3">Uncharacterized protein</fullName>
    </submittedName>
</protein>
<feature type="region of interest" description="Disordered" evidence="2">
    <location>
        <begin position="392"/>
        <end position="459"/>
    </location>
</feature>
<keyword evidence="1" id="KW-0175">Coiled coil</keyword>
<dbReference type="OrthoDB" id="76606at2759"/>
<evidence type="ECO:0000313" key="4">
    <source>
        <dbReference type="Proteomes" id="UP000237271"/>
    </source>
</evidence>
<feature type="region of interest" description="Disordered" evidence="2">
    <location>
        <begin position="252"/>
        <end position="326"/>
    </location>
</feature>
<accession>A0A2P4WWH9</accession>
<dbReference type="AlphaFoldDB" id="A0A2P4WWH9"/>
<name>A0A2P4WWH9_9STRA</name>
<feature type="region of interest" description="Disordered" evidence="2">
    <location>
        <begin position="345"/>
        <end position="376"/>
    </location>
</feature>
<proteinExistence type="predicted"/>
<keyword evidence="4" id="KW-1185">Reference proteome</keyword>
<feature type="coiled-coil region" evidence="1">
    <location>
        <begin position="4"/>
        <end position="90"/>
    </location>
</feature>
<sequence>MTQLLEEQDKNQQLRDRIQVLEVQIAENSETSSKLRDVACEKEKIQSTEKEQVDRIKALEEQVRLQETTIARLKQDKEQLKVTMKQLKKTGSNSSNDQRSDTREVLDLRTEVEDVTRCLHEFLANVELWKNNSKKEMQNCDDKTDLSALLEHVWLDFPQFPGISSRPRNERLIPSVDKQEQSIPGTTDEQDDAILFLKKRLRQREDELRQTHVKYVELKELCARQCVREADLQNFINEHRLRGNLVIRKKSGAKPNATIDNQEQEQDDYRGEQRPSTRTNVITGRGTNSPTSYERDEENNSINNEYLDNQEDNGDNEEEDAEDAEFPVRTPKIFVQVGRNGVYEHASPTSSAVAQKLAADRNRGKRKTQSKQQQQRIERIRLVPSPSLTQRYERVPTPTTTSARRKKSILSKKTLRNDSYHPAKLGECPPGCGSRPSFMGRKPPTPAARAMPAKRPSLL</sequence>
<feature type="compositionally biased region" description="Basic residues" evidence="2">
    <location>
        <begin position="403"/>
        <end position="414"/>
    </location>
</feature>
<organism evidence="3 4">
    <name type="scientific">Phytophthora palmivora</name>
    <dbReference type="NCBI Taxonomy" id="4796"/>
    <lineage>
        <taxon>Eukaryota</taxon>
        <taxon>Sar</taxon>
        <taxon>Stramenopiles</taxon>
        <taxon>Oomycota</taxon>
        <taxon>Peronosporomycetes</taxon>
        <taxon>Peronosporales</taxon>
        <taxon>Peronosporaceae</taxon>
        <taxon>Phytophthora</taxon>
    </lineage>
</organism>
<reference evidence="3 4" key="1">
    <citation type="journal article" date="2017" name="Genome Biol. Evol.">
        <title>Phytophthora megakarya and P. palmivora, closely related causal agents of cacao black pod rot, underwent increases in genome sizes and gene numbers by different mechanisms.</title>
        <authorList>
            <person name="Ali S.S."/>
            <person name="Shao J."/>
            <person name="Lary D.J."/>
            <person name="Kronmiller B."/>
            <person name="Shen D."/>
            <person name="Strem M.D."/>
            <person name="Amoako-Attah I."/>
            <person name="Akrofi A.Y."/>
            <person name="Begoude B.A."/>
            <person name="Ten Hoopen G.M."/>
            <person name="Coulibaly K."/>
            <person name="Kebe B.I."/>
            <person name="Melnick R.L."/>
            <person name="Guiltinan M.J."/>
            <person name="Tyler B.M."/>
            <person name="Meinhardt L.W."/>
            <person name="Bailey B.A."/>
        </authorList>
    </citation>
    <scope>NUCLEOTIDE SEQUENCE [LARGE SCALE GENOMIC DNA]</scope>
    <source>
        <strain evidence="4">sbr112.9</strain>
    </source>
</reference>
<evidence type="ECO:0000313" key="3">
    <source>
        <dbReference type="EMBL" id="POM57648.1"/>
    </source>
</evidence>
<comment type="caution">
    <text evidence="3">The sequence shown here is derived from an EMBL/GenBank/DDBJ whole genome shotgun (WGS) entry which is preliminary data.</text>
</comment>
<feature type="compositionally biased region" description="Acidic residues" evidence="2">
    <location>
        <begin position="308"/>
        <end position="325"/>
    </location>
</feature>
<feature type="compositionally biased region" description="Polar residues" evidence="2">
    <location>
        <begin position="276"/>
        <end position="292"/>
    </location>
</feature>
<evidence type="ECO:0000256" key="2">
    <source>
        <dbReference type="SAM" id="MobiDB-lite"/>
    </source>
</evidence>
<gene>
    <name evidence="3" type="ORF">PHPALM_37810</name>
</gene>
<dbReference type="Proteomes" id="UP000237271">
    <property type="component" value="Unassembled WGS sequence"/>
</dbReference>